<dbReference type="InterPro" id="IPR000515">
    <property type="entry name" value="MetI-like"/>
</dbReference>
<feature type="transmembrane region" description="Helical" evidence="7">
    <location>
        <begin position="182"/>
        <end position="206"/>
    </location>
</feature>
<dbReference type="RefSeq" id="WP_231446618.1">
    <property type="nucleotide sequence ID" value="NZ_JAJOMB010000015.1"/>
</dbReference>
<keyword evidence="4 7" id="KW-0812">Transmembrane</keyword>
<dbReference type="GO" id="GO:0005886">
    <property type="term" value="C:plasma membrane"/>
    <property type="evidence" value="ECO:0007669"/>
    <property type="project" value="UniProtKB-SubCell"/>
</dbReference>
<keyword evidence="2 7" id="KW-0813">Transport</keyword>
<evidence type="ECO:0000256" key="1">
    <source>
        <dbReference type="ARBA" id="ARBA00004651"/>
    </source>
</evidence>
<evidence type="ECO:0000256" key="5">
    <source>
        <dbReference type="ARBA" id="ARBA00022989"/>
    </source>
</evidence>
<feature type="transmembrane region" description="Helical" evidence="7">
    <location>
        <begin position="232"/>
        <end position="253"/>
    </location>
</feature>
<gene>
    <name evidence="9" type="ORF">LR394_25435</name>
</gene>
<evidence type="ECO:0000256" key="3">
    <source>
        <dbReference type="ARBA" id="ARBA00022475"/>
    </source>
</evidence>
<reference evidence="9" key="1">
    <citation type="submission" date="2021-11" db="EMBL/GenBank/DDBJ databases">
        <title>Streptomyces corallinus and Kineosporia corallina sp. nov., two new coral-derived marine actinobacteria.</title>
        <authorList>
            <person name="Buangrab K."/>
            <person name="Sutthacheep M."/>
            <person name="Yeemin T."/>
            <person name="Harunari E."/>
            <person name="Igarashi Y."/>
            <person name="Sripreechasak P."/>
            <person name="Kanchanasin P."/>
            <person name="Tanasupawat S."/>
            <person name="Phongsopitanun W."/>
        </authorList>
    </citation>
    <scope>NUCLEOTIDE SEQUENCE</scope>
    <source>
        <strain evidence="9">JCM 31032</strain>
    </source>
</reference>
<organism evidence="9 10">
    <name type="scientific">Kineosporia babensis</name>
    <dbReference type="NCBI Taxonomy" id="499548"/>
    <lineage>
        <taxon>Bacteria</taxon>
        <taxon>Bacillati</taxon>
        <taxon>Actinomycetota</taxon>
        <taxon>Actinomycetes</taxon>
        <taxon>Kineosporiales</taxon>
        <taxon>Kineosporiaceae</taxon>
        <taxon>Kineosporia</taxon>
    </lineage>
</organism>
<keyword evidence="6 7" id="KW-0472">Membrane</keyword>
<feature type="domain" description="ABC transmembrane type-1" evidence="8">
    <location>
        <begin position="73"/>
        <end position="253"/>
    </location>
</feature>
<protein>
    <submittedName>
        <fullName evidence="9">ABC transporter permease subunit</fullName>
    </submittedName>
</protein>
<sequence length="265" mass="28076">MSQSVTEVARAGRWGAIGVLVFWCAWEAVAFFTGKDAVLPGPRVVLWEFQHGFFGDRGLEYLGIRHSDYPVNLAWTLGTAAVAWLIGSALGIVAGLKAARRQWLRDVTEPVLFVFGAVPVLVAAPLFLVWFGAGPLSKLLLVAFYCFVVVGVVAQSAALNIPPTAEEYAATLGLDSKARFRAVVLPAAFPPIVAVLRLALATGISLEVSAELLGSRVGIGRLIAVRAQQGNVAAVLALAITVGLVALVLDLVIRAATRPALRWQG</sequence>
<dbReference type="Gene3D" id="1.10.3720.10">
    <property type="entry name" value="MetI-like"/>
    <property type="match status" value="1"/>
</dbReference>
<dbReference type="PROSITE" id="PS50928">
    <property type="entry name" value="ABC_TM1"/>
    <property type="match status" value="1"/>
</dbReference>
<evidence type="ECO:0000313" key="9">
    <source>
        <dbReference type="EMBL" id="MCD5314259.1"/>
    </source>
</evidence>
<dbReference type="AlphaFoldDB" id="A0A9X1SW22"/>
<dbReference type="GO" id="GO:0055085">
    <property type="term" value="P:transmembrane transport"/>
    <property type="evidence" value="ECO:0007669"/>
    <property type="project" value="InterPro"/>
</dbReference>
<comment type="subcellular location">
    <subcellularLocation>
        <location evidence="1 7">Cell membrane</location>
        <topology evidence="1 7">Multi-pass membrane protein</topology>
    </subcellularLocation>
</comment>
<dbReference type="PANTHER" id="PTHR30151:SF0">
    <property type="entry name" value="ABC TRANSPORTER PERMEASE PROTEIN MJ0413-RELATED"/>
    <property type="match status" value="1"/>
</dbReference>
<dbReference type="InterPro" id="IPR035906">
    <property type="entry name" value="MetI-like_sf"/>
</dbReference>
<feature type="transmembrane region" description="Helical" evidence="7">
    <location>
        <begin position="12"/>
        <end position="32"/>
    </location>
</feature>
<dbReference type="SUPFAM" id="SSF161098">
    <property type="entry name" value="MetI-like"/>
    <property type="match status" value="1"/>
</dbReference>
<feature type="transmembrane region" description="Helical" evidence="7">
    <location>
        <begin position="111"/>
        <end position="133"/>
    </location>
</feature>
<dbReference type="Proteomes" id="UP001138997">
    <property type="component" value="Unassembled WGS sequence"/>
</dbReference>
<name>A0A9X1SW22_9ACTN</name>
<evidence type="ECO:0000313" key="10">
    <source>
        <dbReference type="Proteomes" id="UP001138997"/>
    </source>
</evidence>
<keyword evidence="10" id="KW-1185">Reference proteome</keyword>
<feature type="transmembrane region" description="Helical" evidence="7">
    <location>
        <begin position="73"/>
        <end position="99"/>
    </location>
</feature>
<feature type="transmembrane region" description="Helical" evidence="7">
    <location>
        <begin position="139"/>
        <end position="161"/>
    </location>
</feature>
<comment type="caution">
    <text evidence="9">The sequence shown here is derived from an EMBL/GenBank/DDBJ whole genome shotgun (WGS) entry which is preliminary data.</text>
</comment>
<evidence type="ECO:0000256" key="7">
    <source>
        <dbReference type="RuleBase" id="RU363032"/>
    </source>
</evidence>
<dbReference type="Pfam" id="PF00528">
    <property type="entry name" value="BPD_transp_1"/>
    <property type="match status" value="1"/>
</dbReference>
<dbReference type="CDD" id="cd06261">
    <property type="entry name" value="TM_PBP2"/>
    <property type="match status" value="1"/>
</dbReference>
<dbReference type="PANTHER" id="PTHR30151">
    <property type="entry name" value="ALKANE SULFONATE ABC TRANSPORTER-RELATED, MEMBRANE SUBUNIT"/>
    <property type="match status" value="1"/>
</dbReference>
<keyword evidence="3" id="KW-1003">Cell membrane</keyword>
<evidence type="ECO:0000256" key="6">
    <source>
        <dbReference type="ARBA" id="ARBA00023136"/>
    </source>
</evidence>
<comment type="similarity">
    <text evidence="7">Belongs to the binding-protein-dependent transport system permease family.</text>
</comment>
<evidence type="ECO:0000256" key="4">
    <source>
        <dbReference type="ARBA" id="ARBA00022692"/>
    </source>
</evidence>
<evidence type="ECO:0000256" key="2">
    <source>
        <dbReference type="ARBA" id="ARBA00022448"/>
    </source>
</evidence>
<evidence type="ECO:0000259" key="8">
    <source>
        <dbReference type="PROSITE" id="PS50928"/>
    </source>
</evidence>
<accession>A0A9X1SW22</accession>
<keyword evidence="5 7" id="KW-1133">Transmembrane helix</keyword>
<proteinExistence type="inferred from homology"/>
<dbReference type="EMBL" id="JAJOMB010000015">
    <property type="protein sequence ID" value="MCD5314259.1"/>
    <property type="molecule type" value="Genomic_DNA"/>
</dbReference>